<protein>
    <submittedName>
        <fullName evidence="1">Uncharacterized protein</fullName>
    </submittedName>
</protein>
<organism evidence="1 2">
    <name type="scientific">Streptomyces finlayi</name>
    <dbReference type="NCBI Taxonomy" id="67296"/>
    <lineage>
        <taxon>Bacteria</taxon>
        <taxon>Bacillati</taxon>
        <taxon>Actinomycetota</taxon>
        <taxon>Actinomycetes</taxon>
        <taxon>Kitasatosporales</taxon>
        <taxon>Streptomycetaceae</taxon>
        <taxon>Streptomyces</taxon>
    </lineage>
</organism>
<reference evidence="1" key="1">
    <citation type="journal article" date="2014" name="Int. J. Syst. Evol. Microbiol.">
        <title>Complete genome sequence of Corynebacterium casei LMG S-19264T (=DSM 44701T), isolated from a smear-ripened cheese.</title>
        <authorList>
            <consortium name="US DOE Joint Genome Institute (JGI-PGF)"/>
            <person name="Walter F."/>
            <person name="Albersmeier A."/>
            <person name="Kalinowski J."/>
            <person name="Ruckert C."/>
        </authorList>
    </citation>
    <scope>NUCLEOTIDE SEQUENCE</scope>
    <source>
        <strain evidence="1">JCM 4637</strain>
    </source>
</reference>
<gene>
    <name evidence="1" type="ORF">GCM10010334_76530</name>
</gene>
<name>A0A919CEU6_9ACTN</name>
<comment type="caution">
    <text evidence="1">The sequence shown here is derived from an EMBL/GenBank/DDBJ whole genome shotgun (WGS) entry which is preliminary data.</text>
</comment>
<dbReference type="EMBL" id="BMVC01000024">
    <property type="protein sequence ID" value="GHD15964.1"/>
    <property type="molecule type" value="Genomic_DNA"/>
</dbReference>
<reference evidence="1" key="2">
    <citation type="submission" date="2020-09" db="EMBL/GenBank/DDBJ databases">
        <authorList>
            <person name="Sun Q."/>
            <person name="Ohkuma M."/>
        </authorList>
    </citation>
    <scope>NUCLEOTIDE SEQUENCE</scope>
    <source>
        <strain evidence="1">JCM 4637</strain>
    </source>
</reference>
<dbReference type="AlphaFoldDB" id="A0A919CEU6"/>
<proteinExistence type="predicted"/>
<accession>A0A919CEU6</accession>
<evidence type="ECO:0000313" key="2">
    <source>
        <dbReference type="Proteomes" id="UP000638353"/>
    </source>
</evidence>
<sequence>MDVMPLPHYEVDVPIHHANIPDATGVHVFIGLADSPTAALRCAREAYDAALAAQQTGQKIPGMQAGEWGAHGLRSGWELEWPAAKTSRWRNPVNLLNPK</sequence>
<dbReference type="Proteomes" id="UP000638353">
    <property type="component" value="Unassembled WGS sequence"/>
</dbReference>
<evidence type="ECO:0000313" key="1">
    <source>
        <dbReference type="EMBL" id="GHD15964.1"/>
    </source>
</evidence>